<organism evidence="1 2">
    <name type="scientific">Strongylus vulgaris</name>
    <name type="common">Blood worm</name>
    <dbReference type="NCBI Taxonomy" id="40348"/>
    <lineage>
        <taxon>Eukaryota</taxon>
        <taxon>Metazoa</taxon>
        <taxon>Ecdysozoa</taxon>
        <taxon>Nematoda</taxon>
        <taxon>Chromadorea</taxon>
        <taxon>Rhabditida</taxon>
        <taxon>Rhabditina</taxon>
        <taxon>Rhabditomorpha</taxon>
        <taxon>Strongyloidea</taxon>
        <taxon>Strongylidae</taxon>
        <taxon>Strongylus</taxon>
    </lineage>
</organism>
<proteinExistence type="predicted"/>
<reference evidence="1 2" key="1">
    <citation type="submission" date="2018-11" db="EMBL/GenBank/DDBJ databases">
        <authorList>
            <consortium name="Pathogen Informatics"/>
        </authorList>
    </citation>
    <scope>NUCLEOTIDE SEQUENCE [LARGE SCALE GENOMIC DNA]</scope>
</reference>
<dbReference type="AlphaFoldDB" id="A0A3P7IWA2"/>
<dbReference type="OrthoDB" id="5911996at2759"/>
<gene>
    <name evidence="1" type="ORF">SVUK_LOCUS4882</name>
</gene>
<dbReference type="EMBL" id="UYYB01013911">
    <property type="protein sequence ID" value="VDM69884.1"/>
    <property type="molecule type" value="Genomic_DNA"/>
</dbReference>
<evidence type="ECO:0000313" key="2">
    <source>
        <dbReference type="Proteomes" id="UP000270094"/>
    </source>
</evidence>
<protein>
    <submittedName>
        <fullName evidence="1">Uncharacterized protein</fullName>
    </submittedName>
</protein>
<accession>A0A3P7IWA2</accession>
<keyword evidence="2" id="KW-1185">Reference proteome</keyword>
<name>A0A3P7IWA2_STRVU</name>
<dbReference type="Proteomes" id="UP000270094">
    <property type="component" value="Unassembled WGS sequence"/>
</dbReference>
<evidence type="ECO:0000313" key="1">
    <source>
        <dbReference type="EMBL" id="VDM69884.1"/>
    </source>
</evidence>
<sequence length="107" mass="12153">MLLLLLILFPLALCQSPLTKAWNEALPGVQPFWEKYQTGPHGVVIRGWQFSRCASEQVSFFSCTARSLTSRKQHDVREEKLGSVGGVSARLFWTIRDTIEINQFISI</sequence>